<dbReference type="Gene3D" id="1.10.420.10">
    <property type="entry name" value="Peroxidase, domain 2"/>
    <property type="match status" value="1"/>
</dbReference>
<dbReference type="Proteomes" id="UP000297777">
    <property type="component" value="Unassembled WGS sequence"/>
</dbReference>
<evidence type="ECO:0000256" key="1">
    <source>
        <dbReference type="RuleBase" id="RU004241"/>
    </source>
</evidence>
<dbReference type="GO" id="GO:0046872">
    <property type="term" value="F:metal ion binding"/>
    <property type="evidence" value="ECO:0007669"/>
    <property type="project" value="UniProtKB-UniRule"/>
</dbReference>
<proteinExistence type="inferred from homology"/>
<dbReference type="AlphaFoldDB" id="A0A4Z1EN50"/>
<accession>A0A4Z1EN50</accession>
<keyword evidence="2" id="KW-0575">Peroxidase</keyword>
<dbReference type="GO" id="GO:0004601">
    <property type="term" value="F:peroxidase activity"/>
    <property type="evidence" value="ECO:0007669"/>
    <property type="project" value="UniProtKB-KW"/>
</dbReference>
<dbReference type="InterPro" id="IPR010255">
    <property type="entry name" value="Haem_peroxidase_sf"/>
</dbReference>
<dbReference type="EC" id="1.11.1.-" evidence="2"/>
<evidence type="ECO:0000313" key="4">
    <source>
        <dbReference type="EMBL" id="TGO12609.1"/>
    </source>
</evidence>
<comment type="caution">
    <text evidence="4">The sequence shown here is derived from an EMBL/GenBank/DDBJ whole genome shotgun (WGS) entry which is preliminary data.</text>
</comment>
<reference evidence="4 5" key="1">
    <citation type="submission" date="2017-12" db="EMBL/GenBank/DDBJ databases">
        <title>Comparative genomics of Botrytis spp.</title>
        <authorList>
            <person name="Valero-Jimenez C.A."/>
            <person name="Tapia P."/>
            <person name="Veloso J."/>
            <person name="Silva-Moreno E."/>
            <person name="Staats M."/>
            <person name="Valdes J.H."/>
            <person name="Van Kan J.A.L."/>
        </authorList>
    </citation>
    <scope>NUCLEOTIDE SEQUENCE [LARGE SCALE GENOMIC DNA]</scope>
    <source>
        <strain evidence="4 5">Bt9001</strain>
    </source>
</reference>
<dbReference type="GO" id="GO:0020037">
    <property type="term" value="F:heme binding"/>
    <property type="evidence" value="ECO:0007669"/>
    <property type="project" value="UniProtKB-UniRule"/>
</dbReference>
<keyword evidence="5" id="KW-1185">Reference proteome</keyword>
<dbReference type="EMBL" id="PQXH01000085">
    <property type="protein sequence ID" value="TGO12609.1"/>
    <property type="molecule type" value="Genomic_DNA"/>
</dbReference>
<comment type="similarity">
    <text evidence="1">Belongs to the peroxidase family.</text>
</comment>
<organism evidence="4 5">
    <name type="scientific">Botrytis tulipae</name>
    <dbReference type="NCBI Taxonomy" id="87230"/>
    <lineage>
        <taxon>Eukaryota</taxon>
        <taxon>Fungi</taxon>
        <taxon>Dikarya</taxon>
        <taxon>Ascomycota</taxon>
        <taxon>Pezizomycotina</taxon>
        <taxon>Leotiomycetes</taxon>
        <taxon>Helotiales</taxon>
        <taxon>Sclerotiniaceae</taxon>
        <taxon>Botrytis</taxon>
    </lineage>
</organism>
<dbReference type="SUPFAM" id="SSF48113">
    <property type="entry name" value="Heme-dependent peroxidases"/>
    <property type="match status" value="1"/>
</dbReference>
<evidence type="ECO:0000259" key="3">
    <source>
        <dbReference type="PROSITE" id="PS50873"/>
    </source>
</evidence>
<evidence type="ECO:0000313" key="5">
    <source>
        <dbReference type="Proteomes" id="UP000297777"/>
    </source>
</evidence>
<keyword evidence="2" id="KW-0560">Oxidoreductase</keyword>
<dbReference type="PROSITE" id="PS50873">
    <property type="entry name" value="PEROXIDASE_4"/>
    <property type="match status" value="1"/>
</dbReference>
<sequence length="361" mass="37529">MVHRGQGLIIQETVNAYLSMSDNAALAVVAVAKCGDSSSGIKLRVGRIDAASAGPARVPGPATDLNTTLAQFAAAGFYASETISLTACEHSLGRVHNSDNPNVFNSSFVTATNLDGVEPFDSTPGYVSGDSISKRQKKCNSLSEKMIGVVPSTVTFSDTVKLMEWKAVNVMMDISLFGDGSISGLSRNLYTTTLPPKTVSYSTMSSTGNSSTGTSSDLSGTVTSIFGSTIYWPFNSTIAPGTTSLSFNNVPYPVNSKILILPAQSSFDSSSGSIIVKSATLTSASGNGNMTAVLYVSTEQKGTISLNIVQQNVTLTSFGAARAYILYPTGTKKVSSTGTVIVRATQGGDSSRIVKSTTFGS</sequence>
<dbReference type="InterPro" id="IPR002016">
    <property type="entry name" value="Haem_peroxidase"/>
</dbReference>
<name>A0A4Z1EN50_9HELO</name>
<evidence type="ECO:0000256" key="2">
    <source>
        <dbReference type="RuleBase" id="RU363051"/>
    </source>
</evidence>
<dbReference type="Pfam" id="PF00141">
    <property type="entry name" value="peroxidase"/>
    <property type="match status" value="1"/>
</dbReference>
<dbReference type="GO" id="GO:0006979">
    <property type="term" value="P:response to oxidative stress"/>
    <property type="evidence" value="ECO:0007669"/>
    <property type="project" value="InterPro"/>
</dbReference>
<gene>
    <name evidence="4" type="ORF">BTUL_0085g00190</name>
</gene>
<feature type="domain" description="Plant heme peroxidase family profile" evidence="3">
    <location>
        <begin position="1"/>
        <end position="148"/>
    </location>
</feature>
<dbReference type="OrthoDB" id="3533800at2759"/>
<protein>
    <recommendedName>
        <fullName evidence="2">Peroxidase</fullName>
        <ecNumber evidence="2">1.11.1.-</ecNumber>
    </recommendedName>
</protein>